<evidence type="ECO:0000313" key="2">
    <source>
        <dbReference type="EMBL" id="QEI46123.1"/>
    </source>
</evidence>
<dbReference type="EMBL" id="MN101851">
    <property type="protein sequence ID" value="QEI45568.1"/>
    <property type="molecule type" value="Genomic_DNA"/>
</dbReference>
<evidence type="ECO:0000313" key="1">
    <source>
        <dbReference type="EMBL" id="QEI45568.1"/>
    </source>
</evidence>
<dbReference type="EMBL" id="MN101855">
    <property type="protein sequence ID" value="QEI46123.1"/>
    <property type="molecule type" value="Genomic_DNA"/>
</dbReference>
<sequence>MTISVLDRLKLGKELSDLMQAQKTAPVLQRVAIGKQIVDLMLKLGLGAAAQPISEPQPHPQSDPVADEVPKIVTDFLGGVFTKSTQMEFIDALRGISNYVGEFLTLEQAKEQTIGWVKANGYAG</sequence>
<keyword evidence="2" id="KW-0614">Plasmid</keyword>
<gene>
    <name evidence="1" type="ORF">p13ZX28-90_00042</name>
    <name evidence="2" type="ORF">p13ZX36-90_00046</name>
</gene>
<accession>A0A5P1MTE3</accession>
<organism evidence="2">
    <name type="scientific">Escherichia coli</name>
    <dbReference type="NCBI Taxonomy" id="562"/>
    <lineage>
        <taxon>Bacteria</taxon>
        <taxon>Pseudomonadati</taxon>
        <taxon>Pseudomonadota</taxon>
        <taxon>Gammaproteobacteria</taxon>
        <taxon>Enterobacterales</taxon>
        <taxon>Enterobacteriaceae</taxon>
        <taxon>Escherichia</taxon>
    </lineage>
</organism>
<name>A0A5P1MTE3_ECOLX</name>
<dbReference type="RefSeq" id="WP_060877123.1">
    <property type="nucleotide sequence ID" value="NZ_CANDXY010000004.1"/>
</dbReference>
<geneLocation type="plasmid" evidence="2">
    <name>p13ZX36-90</name>
</geneLocation>
<reference evidence="2" key="1">
    <citation type="submission" date="2019-06" db="EMBL/GenBank/DDBJ databases">
        <title>Genomic and phenotypic analysis of NDM-1-producing atypical Enteroaggregative Escherichia coli causing a fatal outbreak.</title>
        <authorList>
            <person name="Bai L."/>
        </authorList>
    </citation>
    <scope>NUCLEOTIDE SEQUENCE</scope>
    <source>
        <strain evidence="1">13ZX28</strain>
        <strain evidence="2">13ZX36</strain>
        <plasmid evidence="1">p13ZX28-90</plasmid>
        <plasmid evidence="2">p13ZX36-90</plasmid>
    </source>
</reference>
<geneLocation type="plasmid" evidence="1">
    <name>p13ZX28-90</name>
</geneLocation>
<dbReference type="AlphaFoldDB" id="A0A5P1MTE3"/>
<proteinExistence type="predicted"/>
<protein>
    <submittedName>
        <fullName evidence="2">Uncharacterized protein</fullName>
    </submittedName>
</protein>